<sequence>MRPDPVHNGAFAQALLAPEQPPPDGLTSRDGHIPTRRFAVYRNNVVVSLVDAMASIFPTVQNLVGEDFFRAMARLYVTGHPPTSPLLFTYGKSLPTFLETFAPAADLPFLPDVARVERLWLDAYHAADTRPLDPAALAQVRTDELAGIRFTPHSATRLAQFSHAAGTIVRRDRATLPLDGVNPMASETVLLTRPDCDPAIEVLPAGGAAFFQALLSGAPLGEACFAAQHMQGDIPALIGLTLSSGAFSSIHLPNDTKQEGDRP</sequence>
<geneLocation type="plasmid" evidence="2">
    <name>unnamed</name>
</geneLocation>
<proteinExistence type="predicted"/>
<dbReference type="EMBL" id="JALAYX010000002">
    <property type="protein sequence ID" value="MCJ8238230.1"/>
    <property type="molecule type" value="Genomic_DNA"/>
</dbReference>
<dbReference type="Gene3D" id="1.10.150.690">
    <property type="entry name" value="DUF2063"/>
    <property type="match status" value="1"/>
</dbReference>
<accession>A0ABT0CYK4</accession>
<evidence type="ECO:0000259" key="1">
    <source>
        <dbReference type="Pfam" id="PF09836"/>
    </source>
</evidence>
<organism evidence="2 3">
    <name type="scientific">Peteryoungia algae</name>
    <dbReference type="NCBI Taxonomy" id="2919917"/>
    <lineage>
        <taxon>Bacteria</taxon>
        <taxon>Pseudomonadati</taxon>
        <taxon>Pseudomonadota</taxon>
        <taxon>Alphaproteobacteria</taxon>
        <taxon>Hyphomicrobiales</taxon>
        <taxon>Rhizobiaceae</taxon>
        <taxon>Peteryoungia</taxon>
    </lineage>
</organism>
<keyword evidence="2" id="KW-0614">Plasmid</keyword>
<dbReference type="Pfam" id="PF09836">
    <property type="entry name" value="DUF2063"/>
    <property type="match status" value="1"/>
</dbReference>
<gene>
    <name evidence="2" type="ORF">MKJ03_07810</name>
</gene>
<name>A0ABT0CYK4_9HYPH</name>
<dbReference type="RefSeq" id="WP_245136084.1">
    <property type="nucleotide sequence ID" value="NZ_CP128477.1"/>
</dbReference>
<dbReference type="InterPro" id="IPR018640">
    <property type="entry name" value="DUF2063"/>
</dbReference>
<dbReference type="InterPro" id="IPR044922">
    <property type="entry name" value="DUF2063_N_sf"/>
</dbReference>
<reference evidence="2 3" key="1">
    <citation type="submission" date="2022-03" db="EMBL/GenBank/DDBJ databases">
        <title>Rhizobium SSM4.3 sp. nov., isolated from Sediment (Gouqi Island).</title>
        <authorList>
            <person name="Chen G."/>
        </authorList>
    </citation>
    <scope>NUCLEOTIDE SEQUENCE [LARGE SCALE GENOMIC DNA]</scope>
    <source>
        <strain evidence="2 3">SSM4.3</strain>
        <plasmid evidence="2">unnamed</plasmid>
    </source>
</reference>
<evidence type="ECO:0000313" key="3">
    <source>
        <dbReference type="Proteomes" id="UP001522662"/>
    </source>
</evidence>
<protein>
    <submittedName>
        <fullName evidence="2">DNA-binding domain-containing protein</fullName>
    </submittedName>
</protein>
<keyword evidence="3" id="KW-1185">Reference proteome</keyword>
<comment type="caution">
    <text evidence="2">The sequence shown here is derived from an EMBL/GenBank/DDBJ whole genome shotgun (WGS) entry which is preliminary data.</text>
</comment>
<dbReference type="Proteomes" id="UP001522662">
    <property type="component" value="Unassembled WGS sequence"/>
</dbReference>
<evidence type="ECO:0000313" key="2">
    <source>
        <dbReference type="EMBL" id="MCJ8238230.1"/>
    </source>
</evidence>
<feature type="domain" description="Putative DNA-binding" evidence="1">
    <location>
        <begin position="10"/>
        <end position="98"/>
    </location>
</feature>
<dbReference type="GO" id="GO:0003677">
    <property type="term" value="F:DNA binding"/>
    <property type="evidence" value="ECO:0007669"/>
    <property type="project" value="UniProtKB-KW"/>
</dbReference>
<keyword evidence="2" id="KW-0238">DNA-binding</keyword>